<feature type="transmembrane region" description="Helical" evidence="5">
    <location>
        <begin position="283"/>
        <end position="311"/>
    </location>
</feature>
<dbReference type="GO" id="GO:0005886">
    <property type="term" value="C:plasma membrane"/>
    <property type="evidence" value="ECO:0007669"/>
    <property type="project" value="UniProtKB-SubCell"/>
</dbReference>
<dbReference type="EMBL" id="BMXI01000017">
    <property type="protein sequence ID" value="GHC64205.1"/>
    <property type="molecule type" value="Genomic_DNA"/>
</dbReference>
<feature type="transmembrane region" description="Helical" evidence="5">
    <location>
        <begin position="33"/>
        <end position="55"/>
    </location>
</feature>
<evidence type="ECO:0000313" key="7">
    <source>
        <dbReference type="EMBL" id="GHC64205.1"/>
    </source>
</evidence>
<keyword evidence="8" id="KW-1185">Reference proteome</keyword>
<dbReference type="Gene3D" id="1.10.3720.10">
    <property type="entry name" value="MetI-like"/>
    <property type="match status" value="1"/>
</dbReference>
<dbReference type="SUPFAM" id="SSF161098">
    <property type="entry name" value="MetI-like"/>
    <property type="match status" value="1"/>
</dbReference>
<evidence type="ECO:0000256" key="1">
    <source>
        <dbReference type="ARBA" id="ARBA00004651"/>
    </source>
</evidence>
<dbReference type="PROSITE" id="PS50928">
    <property type="entry name" value="ABC_TM1"/>
    <property type="match status" value="1"/>
</dbReference>
<dbReference type="Proteomes" id="UP000644507">
    <property type="component" value="Unassembled WGS sequence"/>
</dbReference>
<feature type="transmembrane region" description="Helical" evidence="5">
    <location>
        <begin position="518"/>
        <end position="537"/>
    </location>
</feature>
<evidence type="ECO:0000313" key="8">
    <source>
        <dbReference type="Proteomes" id="UP000644507"/>
    </source>
</evidence>
<protein>
    <recommendedName>
        <fullName evidence="6">ABC transmembrane type-1 domain-containing protein</fullName>
    </recommendedName>
</protein>
<comment type="similarity">
    <text evidence="5">Belongs to the binding-protein-dependent transport system permease family.</text>
</comment>
<keyword evidence="3 5" id="KW-1133">Transmembrane helix</keyword>
<reference evidence="7" key="2">
    <citation type="submission" date="2020-09" db="EMBL/GenBank/DDBJ databases">
        <authorList>
            <person name="Sun Q."/>
            <person name="Kim S."/>
        </authorList>
    </citation>
    <scope>NUCLEOTIDE SEQUENCE</scope>
    <source>
        <strain evidence="7">KCTC 12988</strain>
    </source>
</reference>
<dbReference type="PANTHER" id="PTHR43470:SF3">
    <property type="entry name" value="PHOSPHATE TRANSPORT SYSTEM PERMEASE PROTEIN PSTA-RELATED"/>
    <property type="match status" value="1"/>
</dbReference>
<evidence type="ECO:0000256" key="3">
    <source>
        <dbReference type="ARBA" id="ARBA00022989"/>
    </source>
</evidence>
<comment type="caution">
    <text evidence="7">The sequence shown here is derived from an EMBL/GenBank/DDBJ whole genome shotgun (WGS) entry which is preliminary data.</text>
</comment>
<dbReference type="PANTHER" id="PTHR43470">
    <property type="entry name" value="PHOSPHATE TRANSPORT SYSTEM PERMEASE PROTEIN PSTA-RELATED"/>
    <property type="match status" value="1"/>
</dbReference>
<dbReference type="InterPro" id="IPR035906">
    <property type="entry name" value="MetI-like_sf"/>
</dbReference>
<accession>A0A918WNU2</accession>
<dbReference type="CDD" id="cd06261">
    <property type="entry name" value="TM_PBP2"/>
    <property type="match status" value="1"/>
</dbReference>
<dbReference type="RefSeq" id="WP_189572967.1">
    <property type="nucleotide sequence ID" value="NZ_BMXI01000017.1"/>
</dbReference>
<sequence length="547" mass="60188">MTEEPDTARNPDASNPFLAHKSSLRKVEFFQRLVLWSSTWFVLLIAGIIFGTIAVRGVPVLMKYGSSFLTESPETLFVLKVGAGKTLQVPTEDFSRLERSNPQTNFKDVQELGVERARTSFVVPEGNYRLKVGLVRDLEVVTGAKFKFLEKHENGEVTIEVKKKQAGVMDTPEFTSFQAEAPGVTLQNPKPVTVIDSRMSFALGEKAALEMPSSTAFTIKKLNPEALKDVHEETHSYSAGGVLGPLVGTALLVIICMVVALFVGVAASVYLCEYAKQGSFLNIVRLAILNLAGVPSIVFGLFGLMLFVFLAPKVTNVVAVRDAIRVPLWPSFSEPSVRQQIERDILVVKGEPVKEAIRLANSSRSKAVWNGRWYLSFEGWGTCMLAGGFTLAVMVLPVIITACEESLRAVPKGYREASLALGATKWESIRTAVLPYAMPGILTASVLGITRVAGETAPIMFTAALAERSLLPWEGINRSGLGWLFDFLSQSVQALPYHIYTVAARIPQSEYTRPMQDGAVLVFMLFVMSFAGLSVWLRVRMRKKLKW</sequence>
<dbReference type="InterPro" id="IPR000515">
    <property type="entry name" value="MetI-like"/>
</dbReference>
<proteinExistence type="inferred from homology"/>
<dbReference type="GO" id="GO:0055085">
    <property type="term" value="P:transmembrane transport"/>
    <property type="evidence" value="ECO:0007669"/>
    <property type="project" value="InterPro"/>
</dbReference>
<feature type="transmembrane region" description="Helical" evidence="5">
    <location>
        <begin position="246"/>
        <end position="271"/>
    </location>
</feature>
<evidence type="ECO:0000256" key="5">
    <source>
        <dbReference type="RuleBase" id="RU363032"/>
    </source>
</evidence>
<evidence type="ECO:0000259" key="6">
    <source>
        <dbReference type="PROSITE" id="PS50928"/>
    </source>
</evidence>
<keyword evidence="4 5" id="KW-0472">Membrane</keyword>
<gene>
    <name evidence="7" type="ORF">GCM10007100_34870</name>
</gene>
<keyword evidence="2 5" id="KW-0812">Transmembrane</keyword>
<comment type="subcellular location">
    <subcellularLocation>
        <location evidence="1 5">Cell membrane</location>
        <topology evidence="1 5">Multi-pass membrane protein</topology>
    </subcellularLocation>
</comment>
<feature type="domain" description="ABC transmembrane type-1" evidence="6">
    <location>
        <begin position="246"/>
        <end position="532"/>
    </location>
</feature>
<dbReference type="AlphaFoldDB" id="A0A918WNU2"/>
<keyword evidence="5" id="KW-0813">Transport</keyword>
<feature type="transmembrane region" description="Helical" evidence="5">
    <location>
        <begin position="379"/>
        <end position="403"/>
    </location>
</feature>
<name>A0A918WNU2_9BACT</name>
<evidence type="ECO:0000256" key="4">
    <source>
        <dbReference type="ARBA" id="ARBA00023136"/>
    </source>
</evidence>
<organism evidence="7 8">
    <name type="scientific">Roseibacillus persicicus</name>
    <dbReference type="NCBI Taxonomy" id="454148"/>
    <lineage>
        <taxon>Bacteria</taxon>
        <taxon>Pseudomonadati</taxon>
        <taxon>Verrucomicrobiota</taxon>
        <taxon>Verrucomicrobiia</taxon>
        <taxon>Verrucomicrobiales</taxon>
        <taxon>Verrucomicrobiaceae</taxon>
        <taxon>Roseibacillus</taxon>
    </lineage>
</organism>
<reference evidence="7" key="1">
    <citation type="journal article" date="2014" name="Int. J. Syst. Evol. Microbiol.">
        <title>Complete genome sequence of Corynebacterium casei LMG S-19264T (=DSM 44701T), isolated from a smear-ripened cheese.</title>
        <authorList>
            <consortium name="US DOE Joint Genome Institute (JGI-PGF)"/>
            <person name="Walter F."/>
            <person name="Albersmeier A."/>
            <person name="Kalinowski J."/>
            <person name="Ruckert C."/>
        </authorList>
    </citation>
    <scope>NUCLEOTIDE SEQUENCE</scope>
    <source>
        <strain evidence="7">KCTC 12988</strain>
    </source>
</reference>
<dbReference type="Pfam" id="PF00528">
    <property type="entry name" value="BPD_transp_1"/>
    <property type="match status" value="1"/>
</dbReference>
<feature type="transmembrane region" description="Helical" evidence="5">
    <location>
        <begin position="433"/>
        <end position="453"/>
    </location>
</feature>
<evidence type="ECO:0000256" key="2">
    <source>
        <dbReference type="ARBA" id="ARBA00022692"/>
    </source>
</evidence>